<evidence type="ECO:0000256" key="4">
    <source>
        <dbReference type="ARBA" id="ARBA00022801"/>
    </source>
</evidence>
<evidence type="ECO:0000256" key="2">
    <source>
        <dbReference type="ARBA" id="ARBA00001946"/>
    </source>
</evidence>
<keyword evidence="6" id="KW-0464">Manganese</keyword>
<evidence type="ECO:0000256" key="3">
    <source>
        <dbReference type="ARBA" id="ARBA00022723"/>
    </source>
</evidence>
<name>A0A845ATU3_9SPHN</name>
<protein>
    <submittedName>
        <fullName evidence="8">NUDIX domain-containing protein</fullName>
    </submittedName>
</protein>
<comment type="cofactor">
    <cofactor evidence="1">
        <name>Mn(2+)</name>
        <dbReference type="ChEBI" id="CHEBI:29035"/>
    </cofactor>
</comment>
<keyword evidence="3" id="KW-0479">Metal-binding</keyword>
<proteinExistence type="predicted"/>
<evidence type="ECO:0000313" key="8">
    <source>
        <dbReference type="EMBL" id="MXP31926.1"/>
    </source>
</evidence>
<dbReference type="PANTHER" id="PTHR12318">
    <property type="entry name" value="TESTOSTERONE-REGULATED PROTEIN RP2"/>
    <property type="match status" value="1"/>
</dbReference>
<dbReference type="OrthoDB" id="7183442at2"/>
<dbReference type="SUPFAM" id="SSF55811">
    <property type="entry name" value="Nudix"/>
    <property type="match status" value="1"/>
</dbReference>
<comment type="cofactor">
    <cofactor evidence="2">
        <name>Mg(2+)</name>
        <dbReference type="ChEBI" id="CHEBI:18420"/>
    </cofactor>
</comment>
<evidence type="ECO:0000256" key="6">
    <source>
        <dbReference type="ARBA" id="ARBA00023211"/>
    </source>
</evidence>
<organism evidence="8 9">
    <name type="scientific">Parerythrobacter jejuensis</name>
    <dbReference type="NCBI Taxonomy" id="795812"/>
    <lineage>
        <taxon>Bacteria</taxon>
        <taxon>Pseudomonadati</taxon>
        <taxon>Pseudomonadota</taxon>
        <taxon>Alphaproteobacteria</taxon>
        <taxon>Sphingomonadales</taxon>
        <taxon>Erythrobacteraceae</taxon>
        <taxon>Parerythrobacter</taxon>
    </lineage>
</organism>
<dbReference type="PANTHER" id="PTHR12318:SF0">
    <property type="entry name" value="ACYL-COENZYME A DIPHOSPHATASE NUDT19"/>
    <property type="match status" value="1"/>
</dbReference>
<keyword evidence="9" id="KW-1185">Reference proteome</keyword>
<dbReference type="EMBL" id="WTYE01000001">
    <property type="protein sequence ID" value="MXP31926.1"/>
    <property type="molecule type" value="Genomic_DNA"/>
</dbReference>
<dbReference type="CDD" id="cd18870">
    <property type="entry name" value="NUDIX_AcylCoAdiphos_Nudt19"/>
    <property type="match status" value="1"/>
</dbReference>
<dbReference type="InterPro" id="IPR039121">
    <property type="entry name" value="NUDT19"/>
</dbReference>
<gene>
    <name evidence="8" type="ORF">GRI94_08835</name>
</gene>
<dbReference type="Proteomes" id="UP000446786">
    <property type="component" value="Unassembled WGS sequence"/>
</dbReference>
<feature type="domain" description="Nudix hydrolase" evidence="7">
    <location>
        <begin position="11"/>
        <end position="201"/>
    </location>
</feature>
<evidence type="ECO:0000256" key="5">
    <source>
        <dbReference type="ARBA" id="ARBA00022842"/>
    </source>
</evidence>
<dbReference type="InterPro" id="IPR000086">
    <property type="entry name" value="NUDIX_hydrolase_dom"/>
</dbReference>
<dbReference type="PROSITE" id="PS51462">
    <property type="entry name" value="NUDIX"/>
    <property type="match status" value="1"/>
</dbReference>
<dbReference type="GO" id="GO:0016818">
    <property type="term" value="F:hydrolase activity, acting on acid anhydrides, in phosphorus-containing anhydrides"/>
    <property type="evidence" value="ECO:0007669"/>
    <property type="project" value="InterPro"/>
</dbReference>
<dbReference type="GO" id="GO:0046872">
    <property type="term" value="F:metal ion binding"/>
    <property type="evidence" value="ECO:0007669"/>
    <property type="project" value="UniProtKB-KW"/>
</dbReference>
<reference evidence="8 9" key="1">
    <citation type="submission" date="2019-12" db="EMBL/GenBank/DDBJ databases">
        <title>Genomic-based taxomic classification of the family Erythrobacteraceae.</title>
        <authorList>
            <person name="Xu L."/>
        </authorList>
    </citation>
    <scope>NUCLEOTIDE SEQUENCE [LARGE SCALE GENOMIC DNA]</scope>
    <source>
        <strain evidence="8 9">JCM 16677</strain>
    </source>
</reference>
<evidence type="ECO:0000313" key="9">
    <source>
        <dbReference type="Proteomes" id="UP000446786"/>
    </source>
</evidence>
<dbReference type="AlphaFoldDB" id="A0A845ATU3"/>
<dbReference type="RefSeq" id="WP_160779318.1">
    <property type="nucleotide sequence ID" value="NZ_BAAAZF010000001.1"/>
</dbReference>
<sequence>MGENTGNDGPEGIPAATVVIFRNGPDGQPPEILMTVRSRTMTFAGGMAVFPGGRVDQADFDLARALSSGIDPEEAAHQIAVVRETLEETGLAVGLGGDIDAEKAQAARSLLMQTEALAPVLDEFNWSLDLSQLTPFARWYPKNERIPRVYDTRFYLANLGTGAVDIEVDQTENTRLFWVSATGALDMAETGEIKLIFPTRRNLERLALFNTFEEAKAQAEAIPVKPIIPQIDTSGDKPMLRIMEDAGYPITAELMDSVMRG</sequence>
<dbReference type="InterPro" id="IPR015797">
    <property type="entry name" value="NUDIX_hydrolase-like_dom_sf"/>
</dbReference>
<evidence type="ECO:0000259" key="7">
    <source>
        <dbReference type="PROSITE" id="PS51462"/>
    </source>
</evidence>
<comment type="caution">
    <text evidence="8">The sequence shown here is derived from an EMBL/GenBank/DDBJ whole genome shotgun (WGS) entry which is preliminary data.</text>
</comment>
<accession>A0A845ATU3</accession>
<evidence type="ECO:0000256" key="1">
    <source>
        <dbReference type="ARBA" id="ARBA00001936"/>
    </source>
</evidence>
<keyword evidence="4" id="KW-0378">Hydrolase</keyword>
<keyword evidence="5" id="KW-0460">Magnesium</keyword>
<dbReference type="Gene3D" id="3.90.79.10">
    <property type="entry name" value="Nucleoside Triphosphate Pyrophosphohydrolase"/>
    <property type="match status" value="1"/>
</dbReference>